<gene>
    <name evidence="1" type="ORF">HCN56_20545</name>
</gene>
<accession>A0A7X6D497</accession>
<dbReference type="Proteomes" id="UP000578686">
    <property type="component" value="Unassembled WGS sequence"/>
</dbReference>
<name>A0A7X6D497_9ACTN</name>
<evidence type="ECO:0000313" key="1">
    <source>
        <dbReference type="EMBL" id="NJQ07907.1"/>
    </source>
</evidence>
<keyword evidence="2" id="KW-1185">Reference proteome</keyword>
<dbReference type="AlphaFoldDB" id="A0A7X6D497"/>
<organism evidence="1 2">
    <name type="scientific">Streptomyces lonarensis</name>
    <dbReference type="NCBI Taxonomy" id="700599"/>
    <lineage>
        <taxon>Bacteria</taxon>
        <taxon>Bacillati</taxon>
        <taxon>Actinomycetota</taxon>
        <taxon>Actinomycetes</taxon>
        <taxon>Kitasatosporales</taxon>
        <taxon>Streptomycetaceae</taxon>
        <taxon>Streptomyces</taxon>
    </lineage>
</organism>
<protein>
    <submittedName>
        <fullName evidence="1">Uncharacterized protein</fullName>
    </submittedName>
</protein>
<sequence>MTAASYLTGSALDADVLDRLPEFVAAVSPRMADLPEVGRTWVVHGGAPLGGARPGGGIDALLLLPGPVDAPTPHRRSVRWGRTPVTVHVLTFGDLADDGAPRRFGGYFSLRLFTPFVAEGAIPAPALAMATARFLGPLARAVTVRGVPGPWNADQILAHGYLAYLDLYPDHAGALAAATADRERWRAMWAHQRDVHVEALRRTGHIAPVADGRWRYTGLAPVTDPLRERARCVARFWALGATCHGADAGFPEAYFRSVDERATRREQAAAVFLVHDIAASGRCP</sequence>
<dbReference type="EMBL" id="JAAVJD010000214">
    <property type="protein sequence ID" value="NJQ07907.1"/>
    <property type="molecule type" value="Genomic_DNA"/>
</dbReference>
<evidence type="ECO:0000313" key="2">
    <source>
        <dbReference type="Proteomes" id="UP000578686"/>
    </source>
</evidence>
<dbReference type="RefSeq" id="WP_167973296.1">
    <property type="nucleotide sequence ID" value="NZ_BHZG01000557.1"/>
</dbReference>
<proteinExistence type="predicted"/>
<reference evidence="1 2" key="1">
    <citation type="submission" date="2020-03" db="EMBL/GenBank/DDBJ databases">
        <title>Draft genome of Streptomyces sp. ventii, isolated from the Axial Seamount in the Pacific Ocean, and resequencing of the two type strains Streptomyces lonarensis strain NCL 716 and Streptomyces bohaiensis strain 11A07.</title>
        <authorList>
            <person name="Loughran R.M."/>
            <person name="Pfannmuller K.M."/>
            <person name="Wasson B.J."/>
            <person name="Deadmond M.C."/>
            <person name="Paddock B.E."/>
            <person name="Koyack M.J."/>
            <person name="Gallegos D.A."/>
            <person name="Mitchell E.A."/>
            <person name="Ushijima B."/>
            <person name="Saw J.H."/>
            <person name="Mcphail K.L."/>
            <person name="Videau P."/>
        </authorList>
    </citation>
    <scope>NUCLEOTIDE SEQUENCE [LARGE SCALE GENOMIC DNA]</scope>
    <source>
        <strain evidence="1 2">NCL716</strain>
    </source>
</reference>
<comment type="caution">
    <text evidence="1">The sequence shown here is derived from an EMBL/GenBank/DDBJ whole genome shotgun (WGS) entry which is preliminary data.</text>
</comment>